<feature type="region of interest" description="Disordered" evidence="2">
    <location>
        <begin position="1138"/>
        <end position="1181"/>
    </location>
</feature>
<dbReference type="OrthoDB" id="8190486at2759"/>
<dbReference type="EMBL" id="UYJE01000001">
    <property type="protein sequence ID" value="VDH88729.1"/>
    <property type="molecule type" value="Genomic_DNA"/>
</dbReference>
<feature type="compositionally biased region" description="Polar residues" evidence="2">
    <location>
        <begin position="1721"/>
        <end position="1733"/>
    </location>
</feature>
<feature type="region of interest" description="Disordered" evidence="2">
    <location>
        <begin position="53"/>
        <end position="82"/>
    </location>
</feature>
<feature type="compositionally biased region" description="Basic and acidic residues" evidence="2">
    <location>
        <begin position="509"/>
        <end position="520"/>
    </location>
</feature>
<feature type="compositionally biased region" description="Polar residues" evidence="2">
    <location>
        <begin position="293"/>
        <end position="303"/>
    </location>
</feature>
<dbReference type="GO" id="GO:1902017">
    <property type="term" value="P:regulation of cilium assembly"/>
    <property type="evidence" value="ECO:0007669"/>
    <property type="project" value="InterPro"/>
</dbReference>
<feature type="coiled-coil region" evidence="1">
    <location>
        <begin position="800"/>
        <end position="979"/>
    </location>
</feature>
<reference evidence="3" key="1">
    <citation type="submission" date="2018-11" db="EMBL/GenBank/DDBJ databases">
        <authorList>
            <person name="Alioto T."/>
            <person name="Alioto T."/>
        </authorList>
    </citation>
    <scope>NUCLEOTIDE SEQUENCE</scope>
</reference>
<feature type="compositionally biased region" description="Polar residues" evidence="2">
    <location>
        <begin position="1"/>
        <end position="10"/>
    </location>
</feature>
<sequence length="1770" mass="202346">MEGQFNQELTNRLKHDLQQTGQDGPYENDQQHYMDEENAVDFQRYLEPNSQFLGQNFEDMDPSDFPGQSFMSKGDGLNSQNESMLRDEELIQIGNNQQEQTGNNAAYQRSRPDGSPMFSQSSGFVAGDSESVVFRPIKQLDFSALDETAMTDVILPRGINRSASTPEHNNRSISMITREQFIENSGMNRNDSPDGNFYELKTSPNQSDPEEELDSKVIFSPLHDLNNYQEEHFDSGMKSPSLSRQQMRPKVSSNVNYENTHENFELTQQTLNETDISPFKDNYQTQGQNIQKVVRNSPQQSIPTFGGDRRSPKYSPSHGQSPHHHSISPSLQHSQLFETREIFVSVPQQNQFGHSPLTPDSLNQSGGFSQKLIDLDEPQTQRFLPSQQNLQSNTASIHSGQDRVYNPHQNKVPVNRNQQVQSMAQMSAVVNQHAPSGGREQAMTSTTHDVQMKDTSRSQMPASNKPEGKPVDKKPWNYAKGQGNRDQQSYLEKGAQKREVLAQHAKSRLVREEPKGRAQEKTSQPPVKAKGNVRMGSGQSTERINKVGDSFPASRNTRQAVQGQSRVNSVPVTRGNIGQPTDEQSRYGGVPVNKGGNKVDRGRTSEQHKTKEDYSPVSQMEHYSEAHDSSLDVQGMEDVRSQLKNMLKLSTSESNSIMGAKSFDFNDEHEEVQIEQYPGNVEYSVMRGNGQDNVSELLENFPSITACMWTDNSSINRNDVSVQNENTRLREILEKERYRRKHCEQQIQKLNIKHLETQQQLAVAVSTDKRKDIMIEQLDKQLGKVLEGWKVQDHEKTISLEKNRQEKMKLEETINKQQKVIDSFEQDMAQALEVVRVERDEAETTVEELRSQFEEKERNRRHAEEMLDTEREKSSLIKQELDMIKDNREQMDKKFQQLQDRMYQEQDNWFKREQELLNKIDQVSESNVKVVQQEKDKNEELSNRNRVMEEEIHEIQKIIKKMEMEHDAVLREKESLKVEMGIMEAKFESSQRTLEAELASQMEKEISDQMSDLQKRVEKNDSEMREKHYEHTKELNQRHKEDLEKHLANFHRQLKDRDDENRRQIQEYEEKLQAYRAEISNLQDTKQKLEKQRTDILLKLQQMMQSQWNEALSLLATTPQRKRGQFNGPSKVAQLSLSQNETDSRARDDNSLQLSDLSSREPAPSAAQRGNNSRITRDEVPVSTEVNLTDFQTSLHMQQLLQSLSNFTTQPFPAYGNGQPANQQNNDVYHDPHQTLPLRPEMSYSTHEETKPASYPSSPNSKQGYNKGNVSQGHHQGNISQGHHQGNVSQGHHQGNVSQGHHQGHLSQSHHQGNISQGYQQENVSESYPEGNISQGHAPQIPAMDSHPPLSYPVDETDEFNNHLQMLLNANRPDPPVFTGSRNDSVNQGHALNMSQMSSVVGSKNDSQNYGHVQSNACQVQQHPHRQTYSESVDHWLRQSLRSQDNQSHDLNKSHASHVSSHQDDYIGQMGMAVPIRPPQQQESFIAPPDSELSSHHPDMSHLHQQPPSACYSPPTKQTRTQALQQDHDPLLNESVRLANEYNEISDKVEEHEYRQGELQHYIHMLLQKPPGDPVIDQDEHASIFSHDQTEELDLNDTAQAAQIQRELSRIQELREKPALHDETDRRAVKVPMAQGSKAVGNSFQGVLQPEHLAEISKYLEKHKDQLSGKTNEDEHLVEIVSLLRNMQIQNPQKTVNFRQQVESPRSPRDKVKKNLRGQMSKVSDSAQSRPDTSQGQNGKSQGQSKKIERKVASVGPNRHIQNKGKNAWK</sequence>
<feature type="compositionally biased region" description="Polar residues" evidence="2">
    <location>
        <begin position="1695"/>
        <end position="1704"/>
    </location>
</feature>
<feature type="compositionally biased region" description="Low complexity" evidence="2">
    <location>
        <begin position="1734"/>
        <end position="1745"/>
    </location>
</feature>
<accession>A0A8B6BEM3</accession>
<feature type="compositionally biased region" description="Basic and acidic residues" evidence="2">
    <location>
        <begin position="1493"/>
        <end position="1502"/>
    </location>
</feature>
<feature type="compositionally biased region" description="Basic and acidic residues" evidence="2">
    <location>
        <begin position="466"/>
        <end position="475"/>
    </location>
</feature>
<feature type="region of interest" description="Disordered" evidence="2">
    <location>
        <begin position="1"/>
        <end position="32"/>
    </location>
</feature>
<feature type="coiled-coil region" evidence="1">
    <location>
        <begin position="733"/>
        <end position="760"/>
    </location>
</feature>
<feature type="compositionally biased region" description="Basic and acidic residues" evidence="2">
    <location>
        <begin position="597"/>
        <end position="614"/>
    </location>
</feature>
<feature type="region of interest" description="Disordered" evidence="2">
    <location>
        <begin position="431"/>
        <end position="618"/>
    </location>
</feature>
<feature type="region of interest" description="Disordered" evidence="2">
    <location>
        <begin position="185"/>
        <end position="213"/>
    </location>
</feature>
<keyword evidence="4" id="KW-1185">Reference proteome</keyword>
<feature type="compositionally biased region" description="Basic residues" evidence="2">
    <location>
        <begin position="1761"/>
        <end position="1770"/>
    </location>
</feature>
<protein>
    <submittedName>
        <fullName evidence="3">Centrobin</fullName>
    </submittedName>
</protein>
<evidence type="ECO:0000256" key="2">
    <source>
        <dbReference type="SAM" id="MobiDB-lite"/>
    </source>
</evidence>
<gene>
    <name evidence="3" type="ORF">MGAL_10B078150</name>
</gene>
<feature type="region of interest" description="Disordered" evidence="2">
    <location>
        <begin position="1482"/>
        <end position="1516"/>
    </location>
</feature>
<evidence type="ECO:0000313" key="3">
    <source>
        <dbReference type="EMBL" id="VDH88729.1"/>
    </source>
</evidence>
<feature type="region of interest" description="Disordered" evidence="2">
    <location>
        <begin position="1695"/>
        <end position="1770"/>
    </location>
</feature>
<proteinExistence type="predicted"/>
<name>A0A8B6BEM3_MYTGA</name>
<dbReference type="GO" id="GO:0007099">
    <property type="term" value="P:centriole replication"/>
    <property type="evidence" value="ECO:0007669"/>
    <property type="project" value="InterPro"/>
</dbReference>
<dbReference type="GO" id="GO:0005813">
    <property type="term" value="C:centrosome"/>
    <property type="evidence" value="ECO:0007669"/>
    <property type="project" value="TreeGrafter"/>
</dbReference>
<feature type="region of interest" description="Disordered" evidence="2">
    <location>
        <begin position="1211"/>
        <end position="1356"/>
    </location>
</feature>
<feature type="compositionally biased region" description="Low complexity" evidence="2">
    <location>
        <begin position="1298"/>
        <end position="1313"/>
    </location>
</feature>
<dbReference type="GO" id="GO:1902410">
    <property type="term" value="P:mitotic cytokinetic process"/>
    <property type="evidence" value="ECO:0007669"/>
    <property type="project" value="TreeGrafter"/>
</dbReference>
<feature type="compositionally biased region" description="Polar residues" evidence="2">
    <location>
        <begin position="1314"/>
        <end position="1337"/>
    </location>
</feature>
<feature type="compositionally biased region" description="Polar residues" evidence="2">
    <location>
        <begin position="1255"/>
        <end position="1297"/>
    </location>
</feature>
<dbReference type="PANTHER" id="PTHR34439">
    <property type="entry name" value="CENTROBIN"/>
    <property type="match status" value="1"/>
</dbReference>
<evidence type="ECO:0000313" key="4">
    <source>
        <dbReference type="Proteomes" id="UP000596742"/>
    </source>
</evidence>
<feature type="region of interest" description="Disordered" evidence="2">
    <location>
        <begin position="1369"/>
        <end position="1388"/>
    </location>
</feature>
<feature type="compositionally biased region" description="Polar residues" evidence="2">
    <location>
        <begin position="238"/>
        <end position="252"/>
    </location>
</feature>
<feature type="compositionally biased region" description="Polar residues" evidence="2">
    <location>
        <begin position="553"/>
        <end position="582"/>
    </location>
</feature>
<comment type="caution">
    <text evidence="3">The sequence shown here is derived from an EMBL/GenBank/DDBJ whole genome shotgun (WGS) entry which is preliminary data.</text>
</comment>
<dbReference type="Proteomes" id="UP000596742">
    <property type="component" value="Unassembled WGS sequence"/>
</dbReference>
<feature type="region of interest" description="Disordered" evidence="2">
    <location>
        <begin position="96"/>
        <end position="118"/>
    </location>
</feature>
<keyword evidence="1" id="KW-0175">Coiled coil</keyword>
<dbReference type="InterPro" id="IPR038923">
    <property type="entry name" value="Centrobin"/>
</dbReference>
<dbReference type="PANTHER" id="PTHR34439:SF1">
    <property type="entry name" value="CENTROBIN"/>
    <property type="match status" value="1"/>
</dbReference>
<dbReference type="GO" id="GO:0005814">
    <property type="term" value="C:centriole"/>
    <property type="evidence" value="ECO:0007669"/>
    <property type="project" value="TreeGrafter"/>
</dbReference>
<organism evidence="3 4">
    <name type="scientific">Mytilus galloprovincialis</name>
    <name type="common">Mediterranean mussel</name>
    <dbReference type="NCBI Taxonomy" id="29158"/>
    <lineage>
        <taxon>Eukaryota</taxon>
        <taxon>Metazoa</taxon>
        <taxon>Spiralia</taxon>
        <taxon>Lophotrochozoa</taxon>
        <taxon>Mollusca</taxon>
        <taxon>Bivalvia</taxon>
        <taxon>Autobranchia</taxon>
        <taxon>Pteriomorphia</taxon>
        <taxon>Mytilida</taxon>
        <taxon>Mytiloidea</taxon>
        <taxon>Mytilidae</taxon>
        <taxon>Mytilinae</taxon>
        <taxon>Mytilus</taxon>
    </lineage>
</organism>
<dbReference type="GO" id="GO:0051299">
    <property type="term" value="P:centrosome separation"/>
    <property type="evidence" value="ECO:0007669"/>
    <property type="project" value="TreeGrafter"/>
</dbReference>
<evidence type="ECO:0000256" key="1">
    <source>
        <dbReference type="SAM" id="Coils"/>
    </source>
</evidence>
<feature type="region of interest" description="Disordered" evidence="2">
    <location>
        <begin position="232"/>
        <end position="252"/>
    </location>
</feature>
<feature type="compositionally biased region" description="Polar residues" evidence="2">
    <location>
        <begin position="96"/>
        <end position="107"/>
    </location>
</feature>
<feature type="region of interest" description="Disordered" evidence="2">
    <location>
        <begin position="293"/>
        <end position="331"/>
    </location>
</feature>
<feature type="coiled-coil region" evidence="1">
    <location>
        <begin position="1029"/>
        <end position="1106"/>
    </location>
</feature>